<comment type="caution">
    <text evidence="1">The sequence shown here is derived from an EMBL/GenBank/DDBJ whole genome shotgun (WGS) entry which is preliminary data.</text>
</comment>
<keyword evidence="2" id="KW-1185">Reference proteome</keyword>
<dbReference type="SUPFAM" id="SSF56784">
    <property type="entry name" value="HAD-like"/>
    <property type="match status" value="1"/>
</dbReference>
<dbReference type="InterPro" id="IPR023214">
    <property type="entry name" value="HAD_sf"/>
</dbReference>
<dbReference type="InterPro" id="IPR023198">
    <property type="entry name" value="PGP-like_dom2"/>
</dbReference>
<dbReference type="RefSeq" id="WP_167518612.1">
    <property type="nucleotide sequence ID" value="NZ_CP045298.1"/>
</dbReference>
<accession>A0ABU0L361</accession>
<dbReference type="Proteomes" id="UP001242811">
    <property type="component" value="Unassembled WGS sequence"/>
</dbReference>
<gene>
    <name evidence="1" type="ORF">QOZ95_003488</name>
</gene>
<name>A0ABU0L361_9BACL</name>
<dbReference type="Gene3D" id="3.40.50.1000">
    <property type="entry name" value="HAD superfamily/HAD-like"/>
    <property type="match status" value="1"/>
</dbReference>
<sequence>MLDIGAITEEEAKSILVNRSSKNGHLIELAFENWYELFTLIEESVDVLKELKNDGYKIYYLSNFHLLAFENVTEKYNFFELFDGGELRLQDFSSCN</sequence>
<dbReference type="Gene3D" id="1.10.150.240">
    <property type="entry name" value="Putative phosphatase, domain 2"/>
    <property type="match status" value="1"/>
</dbReference>
<organism evidence="1 2">
    <name type="scientific">Paenibacillus brasilensis</name>
    <dbReference type="NCBI Taxonomy" id="128574"/>
    <lineage>
        <taxon>Bacteria</taxon>
        <taxon>Bacillati</taxon>
        <taxon>Bacillota</taxon>
        <taxon>Bacilli</taxon>
        <taxon>Bacillales</taxon>
        <taxon>Paenibacillaceae</taxon>
        <taxon>Paenibacillus</taxon>
    </lineage>
</organism>
<dbReference type="InterPro" id="IPR036412">
    <property type="entry name" value="HAD-like_sf"/>
</dbReference>
<dbReference type="EMBL" id="JAUSWA010000021">
    <property type="protein sequence ID" value="MDQ0495309.1"/>
    <property type="molecule type" value="Genomic_DNA"/>
</dbReference>
<protein>
    <submittedName>
        <fullName evidence="1">FMN phosphatase YigB (HAD superfamily)</fullName>
    </submittedName>
</protein>
<reference evidence="1 2" key="1">
    <citation type="submission" date="2023-07" db="EMBL/GenBank/DDBJ databases">
        <title>Genomic Encyclopedia of Type Strains, Phase IV (KMG-IV): sequencing the most valuable type-strain genomes for metagenomic binning, comparative biology and taxonomic classification.</title>
        <authorList>
            <person name="Goeker M."/>
        </authorList>
    </citation>
    <scope>NUCLEOTIDE SEQUENCE [LARGE SCALE GENOMIC DNA]</scope>
    <source>
        <strain evidence="1 2">DSM 14914</strain>
    </source>
</reference>
<evidence type="ECO:0000313" key="2">
    <source>
        <dbReference type="Proteomes" id="UP001242811"/>
    </source>
</evidence>
<evidence type="ECO:0000313" key="1">
    <source>
        <dbReference type="EMBL" id="MDQ0495309.1"/>
    </source>
</evidence>
<proteinExistence type="predicted"/>